<proteinExistence type="predicted"/>
<comment type="caution">
    <text evidence="1">The sequence shown here is derived from an EMBL/GenBank/DDBJ whole genome shotgun (WGS) entry which is preliminary data.</text>
</comment>
<dbReference type="AlphaFoldDB" id="A0A8K0G3Q0"/>
<name>A0A8K0G3Q0_IGNLU</name>
<sequence length="108" mass="12621">MDLATLNEVSELRKKPVKPLIDHYEGEVIKVTKLKAVICRQDQRRAVSLENDEYINFLPKRLTDFFTDENIEKFNKNPRPLQRKGLVKVNNFKPAVDCAFIEEDDVVM</sequence>
<evidence type="ECO:0000313" key="1">
    <source>
        <dbReference type="EMBL" id="KAF2890565.1"/>
    </source>
</evidence>
<gene>
    <name evidence="1" type="ORF">ILUMI_15608</name>
</gene>
<accession>A0A8K0G3Q0</accession>
<reference evidence="1" key="1">
    <citation type="submission" date="2019-08" db="EMBL/GenBank/DDBJ databases">
        <title>The genome of the North American firefly Photinus pyralis.</title>
        <authorList>
            <consortium name="Photinus pyralis genome working group"/>
            <person name="Fallon T.R."/>
            <person name="Sander Lower S.E."/>
            <person name="Weng J.-K."/>
        </authorList>
    </citation>
    <scope>NUCLEOTIDE SEQUENCE</scope>
    <source>
        <strain evidence="1">TRF0915ILg1</strain>
        <tissue evidence="1">Whole body</tissue>
    </source>
</reference>
<keyword evidence="2" id="KW-1185">Reference proteome</keyword>
<organism evidence="1 2">
    <name type="scientific">Ignelater luminosus</name>
    <name type="common">Cucubano</name>
    <name type="synonym">Pyrophorus luminosus</name>
    <dbReference type="NCBI Taxonomy" id="2038154"/>
    <lineage>
        <taxon>Eukaryota</taxon>
        <taxon>Metazoa</taxon>
        <taxon>Ecdysozoa</taxon>
        <taxon>Arthropoda</taxon>
        <taxon>Hexapoda</taxon>
        <taxon>Insecta</taxon>
        <taxon>Pterygota</taxon>
        <taxon>Neoptera</taxon>
        <taxon>Endopterygota</taxon>
        <taxon>Coleoptera</taxon>
        <taxon>Polyphaga</taxon>
        <taxon>Elateriformia</taxon>
        <taxon>Elateroidea</taxon>
        <taxon>Elateridae</taxon>
        <taxon>Agrypninae</taxon>
        <taxon>Pyrophorini</taxon>
        <taxon>Ignelater</taxon>
    </lineage>
</organism>
<dbReference type="EMBL" id="VTPC01049974">
    <property type="protein sequence ID" value="KAF2890565.1"/>
    <property type="molecule type" value="Genomic_DNA"/>
</dbReference>
<protein>
    <submittedName>
        <fullName evidence="1">Uncharacterized protein</fullName>
    </submittedName>
</protein>
<feature type="non-terminal residue" evidence="1">
    <location>
        <position position="108"/>
    </location>
</feature>
<dbReference type="Proteomes" id="UP000801492">
    <property type="component" value="Unassembled WGS sequence"/>
</dbReference>
<dbReference type="OrthoDB" id="10557611at2759"/>
<evidence type="ECO:0000313" key="2">
    <source>
        <dbReference type="Proteomes" id="UP000801492"/>
    </source>
</evidence>